<dbReference type="AlphaFoldDB" id="A0A1W2GDW1"/>
<evidence type="ECO:0000313" key="2">
    <source>
        <dbReference type="EMBL" id="SMD34835.1"/>
    </source>
</evidence>
<evidence type="ECO:0000313" key="3">
    <source>
        <dbReference type="Proteomes" id="UP000192472"/>
    </source>
</evidence>
<dbReference type="STRING" id="692418.SAMN04488029_2200"/>
<accession>A0A1W2GDW1</accession>
<dbReference type="OrthoDB" id="982160at2"/>
<organism evidence="2 3">
    <name type="scientific">Reichenbachiella faecimaris</name>
    <dbReference type="NCBI Taxonomy" id="692418"/>
    <lineage>
        <taxon>Bacteria</taxon>
        <taxon>Pseudomonadati</taxon>
        <taxon>Bacteroidota</taxon>
        <taxon>Cytophagia</taxon>
        <taxon>Cytophagales</taxon>
        <taxon>Reichenbachiellaceae</taxon>
        <taxon>Reichenbachiella</taxon>
    </lineage>
</organism>
<keyword evidence="1" id="KW-0472">Membrane</keyword>
<proteinExistence type="predicted"/>
<dbReference type="Proteomes" id="UP000192472">
    <property type="component" value="Unassembled WGS sequence"/>
</dbReference>
<protein>
    <submittedName>
        <fullName evidence="2">Uncharacterized protein</fullName>
    </submittedName>
</protein>
<feature type="transmembrane region" description="Helical" evidence="1">
    <location>
        <begin position="16"/>
        <end position="36"/>
    </location>
</feature>
<keyword evidence="1" id="KW-1133">Transmembrane helix</keyword>
<keyword evidence="1" id="KW-0812">Transmembrane</keyword>
<evidence type="ECO:0000256" key="1">
    <source>
        <dbReference type="SAM" id="Phobius"/>
    </source>
</evidence>
<sequence length="167" mass="19110">MTNQYKNGEEYYNKTYLQFNFFIAVSLVPFGYLLLLKQSGQLISLVSGDWYLVVVFTLLLASAAIIFQTSKHFNSYLGIDKNTFSLRKKLDQYKSESLKKYLAFLLASLVCVCGLYLTASAFFIVGYIVSIILLSIKRPTLNTIIEDLKLSEEEQNILIEKKDIPFN</sequence>
<reference evidence="2 3" key="1">
    <citation type="submission" date="2017-04" db="EMBL/GenBank/DDBJ databases">
        <authorList>
            <person name="Afonso C.L."/>
            <person name="Miller P.J."/>
            <person name="Scott M.A."/>
            <person name="Spackman E."/>
            <person name="Goraichik I."/>
            <person name="Dimitrov K.M."/>
            <person name="Suarez D.L."/>
            <person name="Swayne D.E."/>
        </authorList>
    </citation>
    <scope>NUCLEOTIDE SEQUENCE [LARGE SCALE GENOMIC DNA]</scope>
    <source>
        <strain evidence="2 3">DSM 26133</strain>
    </source>
</reference>
<name>A0A1W2GDW1_REIFA</name>
<keyword evidence="3" id="KW-1185">Reference proteome</keyword>
<feature type="transmembrane region" description="Helical" evidence="1">
    <location>
        <begin position="101"/>
        <end position="134"/>
    </location>
</feature>
<dbReference type="RefSeq" id="WP_084372864.1">
    <property type="nucleotide sequence ID" value="NZ_FWYF01000002.1"/>
</dbReference>
<dbReference type="EMBL" id="FWYF01000002">
    <property type="protein sequence ID" value="SMD34835.1"/>
    <property type="molecule type" value="Genomic_DNA"/>
</dbReference>
<gene>
    <name evidence="2" type="ORF">SAMN04488029_2200</name>
</gene>
<feature type="transmembrane region" description="Helical" evidence="1">
    <location>
        <begin position="48"/>
        <end position="67"/>
    </location>
</feature>